<comment type="similarity">
    <text evidence="1">Belongs to the Luc7 family.</text>
</comment>
<dbReference type="AlphaFoldDB" id="G8BQM0"/>
<protein>
    <submittedName>
        <fullName evidence="2">Uncharacterized protein</fullName>
    </submittedName>
</protein>
<dbReference type="OrthoDB" id="153872at2759"/>
<dbReference type="GO" id="GO:0006376">
    <property type="term" value="P:mRNA splice site recognition"/>
    <property type="evidence" value="ECO:0007669"/>
    <property type="project" value="EnsemblFungi"/>
</dbReference>
<gene>
    <name evidence="2" type="primary">TPHA0C03800</name>
    <name evidence="2" type="ordered locus">TPHA_0C03800</name>
</gene>
<keyword evidence="3" id="KW-1185">Reference proteome</keyword>
<dbReference type="EMBL" id="HE612858">
    <property type="protein sequence ID" value="CCE62532.1"/>
    <property type="molecule type" value="Genomic_DNA"/>
</dbReference>
<dbReference type="eggNOG" id="KOG0796">
    <property type="taxonomic scope" value="Eukaryota"/>
</dbReference>
<evidence type="ECO:0000313" key="2">
    <source>
        <dbReference type="EMBL" id="CCE62532.1"/>
    </source>
</evidence>
<organism evidence="2 3">
    <name type="scientific">Tetrapisispora phaffii (strain ATCC 24235 / CBS 4417 / NBRC 1672 / NRRL Y-8282 / UCD 70-5)</name>
    <name type="common">Yeast</name>
    <name type="synonym">Fabospora phaffii</name>
    <dbReference type="NCBI Taxonomy" id="1071381"/>
    <lineage>
        <taxon>Eukaryota</taxon>
        <taxon>Fungi</taxon>
        <taxon>Dikarya</taxon>
        <taxon>Ascomycota</taxon>
        <taxon>Saccharomycotina</taxon>
        <taxon>Saccharomycetes</taxon>
        <taxon>Saccharomycetales</taxon>
        <taxon>Saccharomycetaceae</taxon>
        <taxon>Tetrapisispora</taxon>
    </lineage>
</organism>
<reference evidence="2 3" key="1">
    <citation type="journal article" date="2011" name="Proc. Natl. Acad. Sci. U.S.A.">
        <title>Evolutionary erosion of yeast sex chromosomes by mating-type switching accidents.</title>
        <authorList>
            <person name="Gordon J.L."/>
            <person name="Armisen D."/>
            <person name="Proux-Wera E."/>
            <person name="Oheigeartaigh S.S."/>
            <person name="Byrne K.P."/>
            <person name="Wolfe K.H."/>
        </authorList>
    </citation>
    <scope>NUCLEOTIDE SEQUENCE [LARGE SCALE GENOMIC DNA]</scope>
    <source>
        <strain evidence="3">ATCC 24235 / CBS 4417 / NBRC 1672 / NRRL Y-8282 / UCD 70-5</strain>
    </source>
</reference>
<dbReference type="Pfam" id="PF03194">
    <property type="entry name" value="LUC7"/>
    <property type="match status" value="1"/>
</dbReference>
<dbReference type="GO" id="GO:0005685">
    <property type="term" value="C:U1 snRNP"/>
    <property type="evidence" value="ECO:0007669"/>
    <property type="project" value="EnsemblFungi"/>
</dbReference>
<name>G8BQM0_TETPH</name>
<dbReference type="Proteomes" id="UP000005666">
    <property type="component" value="Chromosome 3"/>
</dbReference>
<dbReference type="GeneID" id="11533633"/>
<dbReference type="OMA" id="CPYDLFQ"/>
<proteinExistence type="inferred from homology"/>
<evidence type="ECO:0000313" key="3">
    <source>
        <dbReference type="Proteomes" id="UP000005666"/>
    </source>
</evidence>
<dbReference type="GO" id="GO:0071004">
    <property type="term" value="C:U2-type prespliceosome"/>
    <property type="evidence" value="ECO:0007669"/>
    <property type="project" value="EnsemblFungi"/>
</dbReference>
<dbReference type="GO" id="GO:0005829">
    <property type="term" value="C:cytosol"/>
    <property type="evidence" value="ECO:0007669"/>
    <property type="project" value="EnsemblFungi"/>
</dbReference>
<dbReference type="KEGG" id="tpf:TPHA_0C03800"/>
<dbReference type="STRING" id="1071381.G8BQM0"/>
<sequence length="250" mass="29263">MARAVDEQRKVLDQLMGQEGIRSGERRRYHKSNYNHNDIELQDARVCKAYLVGECPFDLFIGTKQSMGNCPQLHLTKHKLQYEALKKEGKEFLEFEREYFVVLSKFVNDCNGLIQSALKNLEHTVEEKERIKQVTEELDILDSKIGLMDQEIECLMHTNEVTKAMAQSVKLEEFRKQRKLLAAKVRSITENVGQMAQQKLQVCEVCGAYLSRLDTDRRLADHFLGKIHIGYLKMREQLDILKQKQKYRLR</sequence>
<evidence type="ECO:0000256" key="1">
    <source>
        <dbReference type="ARBA" id="ARBA00005655"/>
    </source>
</evidence>
<dbReference type="GO" id="GO:0003729">
    <property type="term" value="F:mRNA binding"/>
    <property type="evidence" value="ECO:0007669"/>
    <property type="project" value="EnsemblFungi"/>
</dbReference>
<dbReference type="RefSeq" id="XP_003684966.1">
    <property type="nucleotide sequence ID" value="XM_003684918.1"/>
</dbReference>
<dbReference type="HOGENOM" id="CLU_030397_1_0_1"/>
<dbReference type="PANTHER" id="PTHR12375">
    <property type="entry name" value="RNA-BINDING PROTEIN LUC7-RELATED"/>
    <property type="match status" value="1"/>
</dbReference>
<accession>G8BQM0</accession>
<dbReference type="InterPro" id="IPR004882">
    <property type="entry name" value="Luc7-rel"/>
</dbReference>